<feature type="non-terminal residue" evidence="1">
    <location>
        <position position="1"/>
    </location>
</feature>
<dbReference type="EMBL" id="CAJVCH010022118">
    <property type="protein sequence ID" value="CAG7692575.1"/>
    <property type="molecule type" value="Genomic_DNA"/>
</dbReference>
<accession>A0A8J2J4V0</accession>
<reference evidence="1" key="1">
    <citation type="submission" date="2021-06" db="EMBL/GenBank/DDBJ databases">
        <authorList>
            <person name="Hodson N. C."/>
            <person name="Mongue J. A."/>
            <person name="Jaron S. K."/>
        </authorList>
    </citation>
    <scope>NUCLEOTIDE SEQUENCE</scope>
</reference>
<dbReference type="AlphaFoldDB" id="A0A8J2J4V0"/>
<protein>
    <submittedName>
        <fullName evidence="1">Uncharacterized protein</fullName>
    </submittedName>
</protein>
<dbReference type="Proteomes" id="UP000708208">
    <property type="component" value="Unassembled WGS sequence"/>
</dbReference>
<evidence type="ECO:0000313" key="2">
    <source>
        <dbReference type="Proteomes" id="UP000708208"/>
    </source>
</evidence>
<evidence type="ECO:0000313" key="1">
    <source>
        <dbReference type="EMBL" id="CAG7692575.1"/>
    </source>
</evidence>
<proteinExistence type="predicted"/>
<organism evidence="1 2">
    <name type="scientific">Allacma fusca</name>
    <dbReference type="NCBI Taxonomy" id="39272"/>
    <lineage>
        <taxon>Eukaryota</taxon>
        <taxon>Metazoa</taxon>
        <taxon>Ecdysozoa</taxon>
        <taxon>Arthropoda</taxon>
        <taxon>Hexapoda</taxon>
        <taxon>Collembola</taxon>
        <taxon>Symphypleona</taxon>
        <taxon>Sminthuridae</taxon>
        <taxon>Allacma</taxon>
    </lineage>
</organism>
<keyword evidence="2" id="KW-1185">Reference proteome</keyword>
<name>A0A8J2J4V0_9HEXA</name>
<gene>
    <name evidence="1" type="ORF">AFUS01_LOCUS3657</name>
</gene>
<comment type="caution">
    <text evidence="1">The sequence shown here is derived from an EMBL/GenBank/DDBJ whole genome shotgun (WGS) entry which is preliminary data.</text>
</comment>
<sequence length="57" mass="6518">PNETVIEAKDEKQRIETIKILYNEFIRALREVCLYGRSNQTSTLNKVSSKVVLHGKG</sequence>